<dbReference type="AlphaFoldDB" id="A0A4R6R5Y3"/>
<reference evidence="2 3" key="1">
    <citation type="submission" date="2019-03" db="EMBL/GenBank/DDBJ databases">
        <title>Genomic Encyclopedia of Type Strains, Phase IV (KMG-IV): sequencing the most valuable type-strain genomes for metagenomic binning, comparative biology and taxonomic classification.</title>
        <authorList>
            <person name="Goeker M."/>
        </authorList>
    </citation>
    <scope>NUCLEOTIDE SEQUENCE [LARGE SCALE GENOMIC DNA]</scope>
    <source>
        <strain evidence="2 3">DSM 102969</strain>
    </source>
</reference>
<accession>A0A4R6R5Y3</accession>
<feature type="region of interest" description="Disordered" evidence="1">
    <location>
        <begin position="158"/>
        <end position="244"/>
    </location>
</feature>
<evidence type="ECO:0000313" key="3">
    <source>
        <dbReference type="Proteomes" id="UP000294547"/>
    </source>
</evidence>
<feature type="region of interest" description="Disordered" evidence="1">
    <location>
        <begin position="1"/>
        <end position="124"/>
    </location>
</feature>
<feature type="non-terminal residue" evidence="2">
    <location>
        <position position="1"/>
    </location>
</feature>
<dbReference type="Proteomes" id="UP000294547">
    <property type="component" value="Unassembled WGS sequence"/>
</dbReference>
<sequence length="244" mass="26572">SRKPGPRTLRRPRFSFFSHPTCQRTEGRGLRNRAAGACPSARRSPNLVTSPCQDRSEPPGVQPRTEEATRRKNAPDCQVQNRRLRRPPGPSRRHRRAPPGRTVQRRRFPPAPRHRSAAVDGGAYTAPLPPCQQAFSKILHMPRGSVLSATGNRGFPPFDTIAGSSSPRHGTVFLRPAGARRDSDRRSRRGTTSPAPPTRARARPSAVAGNARPHGRPISAVDRSLGAVVPVESTDDGPRDGSAR</sequence>
<feature type="compositionally biased region" description="Basic residues" evidence="1">
    <location>
        <begin position="1"/>
        <end position="13"/>
    </location>
</feature>
<proteinExistence type="predicted"/>
<feature type="compositionally biased region" description="Basic residues" evidence="1">
    <location>
        <begin position="82"/>
        <end position="116"/>
    </location>
</feature>
<organism evidence="2 3">
    <name type="scientific">Oharaeibacter diazotrophicus</name>
    <dbReference type="NCBI Taxonomy" id="1920512"/>
    <lineage>
        <taxon>Bacteria</taxon>
        <taxon>Pseudomonadati</taxon>
        <taxon>Pseudomonadota</taxon>
        <taxon>Alphaproteobacteria</taxon>
        <taxon>Hyphomicrobiales</taxon>
        <taxon>Pleomorphomonadaceae</taxon>
        <taxon>Oharaeibacter</taxon>
    </lineage>
</organism>
<keyword evidence="3" id="KW-1185">Reference proteome</keyword>
<gene>
    <name evidence="2" type="ORF">EDD54_4589</name>
</gene>
<feature type="compositionally biased region" description="Basic and acidic residues" evidence="1">
    <location>
        <begin position="64"/>
        <end position="74"/>
    </location>
</feature>
<evidence type="ECO:0000256" key="1">
    <source>
        <dbReference type="SAM" id="MobiDB-lite"/>
    </source>
</evidence>
<protein>
    <submittedName>
        <fullName evidence="2">Uncharacterized protein</fullName>
    </submittedName>
</protein>
<comment type="caution">
    <text evidence="2">The sequence shown here is derived from an EMBL/GenBank/DDBJ whole genome shotgun (WGS) entry which is preliminary data.</text>
</comment>
<name>A0A4R6R5Y3_9HYPH</name>
<dbReference type="EMBL" id="SNXY01000014">
    <property type="protein sequence ID" value="TDP80956.1"/>
    <property type="molecule type" value="Genomic_DNA"/>
</dbReference>
<evidence type="ECO:0000313" key="2">
    <source>
        <dbReference type="EMBL" id="TDP80956.1"/>
    </source>
</evidence>